<protein>
    <submittedName>
        <fullName evidence="1">Uncharacterized protein</fullName>
    </submittedName>
</protein>
<dbReference type="AlphaFoldDB" id="A0A923S769"/>
<dbReference type="SUPFAM" id="SSF56281">
    <property type="entry name" value="Metallo-hydrolase/oxidoreductase"/>
    <property type="match status" value="1"/>
</dbReference>
<sequence length="364" mass="41371">MSQTLTFYPLGNAETCLLELGNGAKLLFDYAAMYDGSTTDTRYDIKKELSTIKEFDVVMFSHAHDDHTHGASEFFYLDHAKAYQSESRAKIKELWVSAAFLLDTDLENQSDAKIIRAEARHRLKNKYGIKVFAEPDSLEKWLTDHEIDYDDVSDLIIHAGQVINLPDSLNEEMQVFVHAPFSDDSEDIQDKNDPSLVLQVRLFNNERETNLLITGDTPYQVLDKIVDISQANSNESFLAWDIYDIPHHCSYTGLNEKGEKAVRIITPTDNVQWLLEQATTNAHMVASCLKITEETSPPHMCAKRAYEKYTSPDVKFLATMEHIPFSGGKPTPIKFVIDSFGVTLKQDRMQEVYFKKSAPRAGKQ</sequence>
<evidence type="ECO:0000313" key="2">
    <source>
        <dbReference type="Proteomes" id="UP000620327"/>
    </source>
</evidence>
<proteinExistence type="predicted"/>
<name>A0A923S769_9FIRM</name>
<organism evidence="1 2">
    <name type="scientific">Dysosmobacter segnis</name>
    <dbReference type="NCBI Taxonomy" id="2763042"/>
    <lineage>
        <taxon>Bacteria</taxon>
        <taxon>Bacillati</taxon>
        <taxon>Bacillota</taxon>
        <taxon>Clostridia</taxon>
        <taxon>Eubacteriales</taxon>
        <taxon>Oscillospiraceae</taxon>
        <taxon>Dysosmobacter</taxon>
    </lineage>
</organism>
<dbReference type="Proteomes" id="UP000620327">
    <property type="component" value="Unassembled WGS sequence"/>
</dbReference>
<comment type="caution">
    <text evidence="1">The sequence shown here is derived from an EMBL/GenBank/DDBJ whole genome shotgun (WGS) entry which is preliminary data.</text>
</comment>
<reference evidence="1" key="1">
    <citation type="submission" date="2020-08" db="EMBL/GenBank/DDBJ databases">
        <title>Genome public.</title>
        <authorList>
            <person name="Liu C."/>
            <person name="Sun Q."/>
        </authorList>
    </citation>
    <scope>NUCLEOTIDE SEQUENCE</scope>
    <source>
        <strain evidence="1">BX15</strain>
    </source>
</reference>
<dbReference type="EMBL" id="JACOQI010000006">
    <property type="protein sequence ID" value="MBC5770316.1"/>
    <property type="molecule type" value="Genomic_DNA"/>
</dbReference>
<dbReference type="Gene3D" id="3.60.15.10">
    <property type="entry name" value="Ribonuclease Z/Hydroxyacylglutathione hydrolase-like"/>
    <property type="match status" value="1"/>
</dbReference>
<dbReference type="InterPro" id="IPR036866">
    <property type="entry name" value="RibonucZ/Hydroxyglut_hydro"/>
</dbReference>
<evidence type="ECO:0000313" key="1">
    <source>
        <dbReference type="EMBL" id="MBC5770316.1"/>
    </source>
</evidence>
<keyword evidence="2" id="KW-1185">Reference proteome</keyword>
<dbReference type="RefSeq" id="WP_187014606.1">
    <property type="nucleotide sequence ID" value="NZ_JACOQI010000006.1"/>
</dbReference>
<gene>
    <name evidence="1" type="ORF">H8Z83_08265</name>
</gene>
<accession>A0A923S769</accession>